<proteinExistence type="predicted"/>
<reference evidence="1 2" key="1">
    <citation type="journal article" date="2014" name="Nature">
        <title>An environmental bacterial taxon with a large and distinct metabolic repertoire.</title>
        <authorList>
            <person name="Wilson M.C."/>
            <person name="Mori T."/>
            <person name="Ruckert C."/>
            <person name="Uria A.R."/>
            <person name="Helf M.J."/>
            <person name="Takada K."/>
            <person name="Gernert C."/>
            <person name="Steffens U.A."/>
            <person name="Heycke N."/>
            <person name="Schmitt S."/>
            <person name="Rinke C."/>
            <person name="Helfrich E.J."/>
            <person name="Brachmann A.O."/>
            <person name="Gurgui C."/>
            <person name="Wakimoto T."/>
            <person name="Kracht M."/>
            <person name="Crusemann M."/>
            <person name="Hentschel U."/>
            <person name="Abe I."/>
            <person name="Matsunaga S."/>
            <person name="Kalinowski J."/>
            <person name="Takeyama H."/>
            <person name="Piel J."/>
        </authorList>
    </citation>
    <scope>NUCLEOTIDE SEQUENCE [LARGE SCALE GENOMIC DNA]</scope>
    <source>
        <strain evidence="2">TSY2</strain>
    </source>
</reference>
<comment type="caution">
    <text evidence="1">The sequence shown here is derived from an EMBL/GenBank/DDBJ whole genome shotgun (WGS) entry which is preliminary data.</text>
</comment>
<sequence length="40" mass="4934">MYLFNETGYMYHPWIHSNDISFLYTFEKTKKDTTTLRIVQ</sequence>
<dbReference type="Proteomes" id="UP000019140">
    <property type="component" value="Unassembled WGS sequence"/>
</dbReference>
<name>W4M4G3_9BACT</name>
<keyword evidence="2" id="KW-1185">Reference proteome</keyword>
<dbReference type="HOGENOM" id="CLU_3286586_0_0_7"/>
<evidence type="ECO:0000313" key="2">
    <source>
        <dbReference type="Proteomes" id="UP000019140"/>
    </source>
</evidence>
<dbReference type="AlphaFoldDB" id="W4M4G3"/>
<accession>W4M4G3</accession>
<organism evidence="1 2">
    <name type="scientific">Candidatus Entotheonella gemina</name>
    <dbReference type="NCBI Taxonomy" id="1429439"/>
    <lineage>
        <taxon>Bacteria</taxon>
        <taxon>Pseudomonadati</taxon>
        <taxon>Nitrospinota/Tectimicrobiota group</taxon>
        <taxon>Candidatus Tectimicrobiota</taxon>
        <taxon>Candidatus Entotheonellia</taxon>
        <taxon>Candidatus Entotheonellales</taxon>
        <taxon>Candidatus Entotheonellaceae</taxon>
        <taxon>Candidatus Entotheonella</taxon>
    </lineage>
</organism>
<dbReference type="EMBL" id="AZHX01001199">
    <property type="protein sequence ID" value="ETX04527.1"/>
    <property type="molecule type" value="Genomic_DNA"/>
</dbReference>
<evidence type="ECO:0000313" key="1">
    <source>
        <dbReference type="EMBL" id="ETX04527.1"/>
    </source>
</evidence>
<gene>
    <name evidence="1" type="ORF">ETSY2_28280</name>
</gene>
<protein>
    <submittedName>
        <fullName evidence="1">Uncharacterized protein</fullName>
    </submittedName>
</protein>